<dbReference type="Gene3D" id="2.102.10.10">
    <property type="entry name" value="Rieske [2Fe-2S] iron-sulphur domain"/>
    <property type="match status" value="1"/>
</dbReference>
<keyword evidence="2" id="KW-0560">Oxidoreductase</keyword>
<dbReference type="SUPFAM" id="SSF50022">
    <property type="entry name" value="ISP domain"/>
    <property type="match status" value="1"/>
</dbReference>
<sequence>MYKFKFLNKNYLKLIIVSFLMICMSACNNDQGRSSCMPRSYVNARYSLNTPQLIPLQSPMGYVVLNPDGTNGGRGLIIVNTGARFLAYDRNAPHICPTAKSTLEVVHGLKVVCPEDGAEWILNTGMPVNSATNGVPLYQYTVQREGNFILIFN</sequence>
<keyword evidence="1" id="KW-0732">Signal</keyword>
<reference evidence="2 3" key="1">
    <citation type="submission" date="2012-06" db="EMBL/GenBank/DDBJ databases">
        <title>The complete genome of Ornithobacterium rhinotracheale DSM 15997.</title>
        <authorList>
            <consortium name="US DOE Joint Genome Institute (JGI-PGF)"/>
            <person name="Lucas S."/>
            <person name="Copeland A."/>
            <person name="Lapidus A."/>
            <person name="Goodwin L."/>
            <person name="Pitluck S."/>
            <person name="Peters L."/>
            <person name="Mikhailova N."/>
            <person name="Teshima H."/>
            <person name="Kyrpides N."/>
            <person name="Mavromatis K."/>
            <person name="Pagani I."/>
            <person name="Ivanova N."/>
            <person name="Ovchinnikova G."/>
            <person name="Zeytun A."/>
            <person name="Detter J.C."/>
            <person name="Han C."/>
            <person name="Land M."/>
            <person name="Hauser L."/>
            <person name="Markowitz V."/>
            <person name="Cheng J.-F."/>
            <person name="Hugenholtz P."/>
            <person name="Woyke T."/>
            <person name="Wu D."/>
            <person name="Lang E."/>
            <person name="Kopitz M."/>
            <person name="Brambilla E."/>
            <person name="Klenk H.-P."/>
            <person name="Eisen J.A."/>
        </authorList>
    </citation>
    <scope>NUCLEOTIDE SEQUENCE [LARGE SCALE GENOMIC DNA]</scope>
    <source>
        <strain evidence="3">ATCC 51463 / DSM 15997 / CCUG 23171 / LMG 9086</strain>
    </source>
</reference>
<evidence type="ECO:0000256" key="1">
    <source>
        <dbReference type="SAM" id="SignalP"/>
    </source>
</evidence>
<dbReference type="HOGENOM" id="CLU_124370_0_0_10"/>
<dbReference type="RefSeq" id="WP_014791363.1">
    <property type="nucleotide sequence ID" value="NC_018016.1"/>
</dbReference>
<dbReference type="Proteomes" id="UP000006051">
    <property type="component" value="Chromosome"/>
</dbReference>
<feature type="chain" id="PRO_5003684715" evidence="1">
    <location>
        <begin position="30"/>
        <end position="153"/>
    </location>
</feature>
<dbReference type="STRING" id="867902.Ornrh_1683"/>
<proteinExistence type="predicted"/>
<dbReference type="AlphaFoldDB" id="I4A1K4"/>
<protein>
    <submittedName>
        <fullName evidence="2">Ferredoxin subunit of nitrite reductase and ring-hydroxylating dioxygenase</fullName>
    </submittedName>
</protein>
<evidence type="ECO:0000313" key="3">
    <source>
        <dbReference type="Proteomes" id="UP000006051"/>
    </source>
</evidence>
<dbReference type="InterPro" id="IPR036922">
    <property type="entry name" value="Rieske_2Fe-2S_sf"/>
</dbReference>
<feature type="signal peptide" evidence="1">
    <location>
        <begin position="1"/>
        <end position="29"/>
    </location>
</feature>
<dbReference type="EMBL" id="CP003283">
    <property type="protein sequence ID" value="AFL97838.1"/>
    <property type="molecule type" value="Genomic_DNA"/>
</dbReference>
<dbReference type="GO" id="GO:0051213">
    <property type="term" value="F:dioxygenase activity"/>
    <property type="evidence" value="ECO:0007669"/>
    <property type="project" value="UniProtKB-KW"/>
</dbReference>
<keyword evidence="2" id="KW-0223">Dioxygenase</keyword>
<accession>I4A1K4</accession>
<gene>
    <name evidence="2" type="ordered locus">Ornrh_1683</name>
</gene>
<name>I4A1K4_ORNRL</name>
<dbReference type="eggNOG" id="COG2146">
    <property type="taxonomic scope" value="Bacteria"/>
</dbReference>
<dbReference type="GeneID" id="71569747"/>
<evidence type="ECO:0000313" key="2">
    <source>
        <dbReference type="EMBL" id="AFL97838.1"/>
    </source>
</evidence>
<dbReference type="KEGG" id="orh:Ornrh_1683"/>
<dbReference type="GO" id="GO:0051537">
    <property type="term" value="F:2 iron, 2 sulfur cluster binding"/>
    <property type="evidence" value="ECO:0007669"/>
    <property type="project" value="InterPro"/>
</dbReference>
<keyword evidence="3" id="KW-1185">Reference proteome</keyword>
<organism evidence="2 3">
    <name type="scientific">Ornithobacterium rhinotracheale (strain ATCC 51463 / DSM 15997 / CCUG 23171 / CIP 104009 / LMG 9086)</name>
    <dbReference type="NCBI Taxonomy" id="867902"/>
    <lineage>
        <taxon>Bacteria</taxon>
        <taxon>Pseudomonadati</taxon>
        <taxon>Bacteroidota</taxon>
        <taxon>Flavobacteriia</taxon>
        <taxon>Flavobacteriales</taxon>
        <taxon>Weeksellaceae</taxon>
        <taxon>Ornithobacterium</taxon>
    </lineage>
</organism>
<dbReference type="PATRIC" id="fig|867902.3.peg.1632"/>